<gene>
    <name evidence="2" type="ORF">EXU48_18190</name>
</gene>
<proteinExistence type="predicted"/>
<feature type="compositionally biased region" description="Gly residues" evidence="1">
    <location>
        <begin position="55"/>
        <end position="70"/>
    </location>
</feature>
<dbReference type="Proteomes" id="UP000504882">
    <property type="component" value="Unassembled WGS sequence"/>
</dbReference>
<accession>A0ABY2DZR2</accession>
<dbReference type="RefSeq" id="WP_133109099.1">
    <property type="nucleotide sequence ID" value="NZ_SMNA01000009.1"/>
</dbReference>
<sequence length="243" mass="25277">MRLVGGSSGRPRHRTIALGLSIAVLICGLAACTASDGPDGPDGTTASPEATTTGGDDGGTTGATPSGTGGLLECGQEVKDSLGDVDLEGVTWTTPADFYESDDFVSVNDYEEQNVELWVASYEGPEATTASAIAVTFYPAVAWGDLVVGGCAQIPIEAALARVAEYWEVPGTTDVPVGEPTIVRIGGQPAIAHDFTFEGTQAHGWWLYSNTQLLHLQCQWVSEAERPGLEAGCDAFLESVAIP</sequence>
<evidence type="ECO:0000313" key="3">
    <source>
        <dbReference type="Proteomes" id="UP000504882"/>
    </source>
</evidence>
<feature type="region of interest" description="Disordered" evidence="1">
    <location>
        <begin position="37"/>
        <end position="70"/>
    </location>
</feature>
<evidence type="ECO:0000256" key="1">
    <source>
        <dbReference type="SAM" id="MobiDB-lite"/>
    </source>
</evidence>
<dbReference type="PROSITE" id="PS51257">
    <property type="entry name" value="PROKAR_LIPOPROTEIN"/>
    <property type="match status" value="1"/>
</dbReference>
<evidence type="ECO:0000313" key="2">
    <source>
        <dbReference type="EMBL" id="TDE90384.1"/>
    </source>
</evidence>
<reference evidence="2 3" key="1">
    <citation type="submission" date="2019-03" db="EMBL/GenBank/DDBJ databases">
        <title>Genomic features of bacteria from cold environments.</title>
        <authorList>
            <person name="Shen L."/>
        </authorList>
    </citation>
    <scope>NUCLEOTIDE SEQUENCE [LARGE SCALE GENOMIC DNA]</scope>
    <source>
        <strain evidence="3">T3246-1</strain>
    </source>
</reference>
<organism evidence="2 3">
    <name type="scientific">Occultella glacieicola</name>
    <dbReference type="NCBI Taxonomy" id="2518684"/>
    <lineage>
        <taxon>Bacteria</taxon>
        <taxon>Bacillati</taxon>
        <taxon>Actinomycetota</taxon>
        <taxon>Actinomycetes</taxon>
        <taxon>Micrococcales</taxon>
        <taxon>Ruaniaceae</taxon>
        <taxon>Occultella</taxon>
    </lineage>
</organism>
<keyword evidence="3" id="KW-1185">Reference proteome</keyword>
<dbReference type="EMBL" id="SMNA01000009">
    <property type="protein sequence ID" value="TDE90384.1"/>
    <property type="molecule type" value="Genomic_DNA"/>
</dbReference>
<protein>
    <submittedName>
        <fullName evidence="2">Uncharacterized protein</fullName>
    </submittedName>
</protein>
<name>A0ABY2DZR2_9MICO</name>
<comment type="caution">
    <text evidence="2">The sequence shown here is derived from an EMBL/GenBank/DDBJ whole genome shotgun (WGS) entry which is preliminary data.</text>
</comment>